<reference evidence="2 3" key="1">
    <citation type="submission" date="2019-02" db="EMBL/GenBank/DDBJ databases">
        <title>First genome of the species Streptococcus parasuis.</title>
        <authorList>
            <person name="Stevens M.J.A."/>
            <person name="Stephan R."/>
        </authorList>
    </citation>
    <scope>NUCLEOTIDE SEQUENCE [LARGE SCALE GENOMIC DNA]</scope>
    <source>
        <strain evidence="2 3">4253</strain>
    </source>
</reference>
<evidence type="ECO:0000313" key="3">
    <source>
        <dbReference type="Proteomes" id="UP000291525"/>
    </source>
</evidence>
<feature type="transmembrane region" description="Helical" evidence="1">
    <location>
        <begin position="25"/>
        <end position="44"/>
    </location>
</feature>
<feature type="transmembrane region" description="Helical" evidence="1">
    <location>
        <begin position="105"/>
        <end position="128"/>
    </location>
</feature>
<name>A0A4V2HC35_9STRE</name>
<sequence>MLLVVSMLYAALVFISITFLSDMPLIVLAGLLYVLPLIVSVVVTNKLIKQSKNTGIAKLIMVPLLSLLFYISFGIFAEQSGEWQQYILQNTVQTRNFTVEVSNSLLYPSQLIFATILYFSIFGLNYYYQMHRNTTLMEA</sequence>
<proteinExistence type="predicted"/>
<keyword evidence="1" id="KW-0812">Transmembrane</keyword>
<keyword evidence="1" id="KW-1133">Transmembrane helix</keyword>
<dbReference type="RefSeq" id="WP_130555477.1">
    <property type="nucleotide sequence ID" value="NZ_SHGT01000056.1"/>
</dbReference>
<dbReference type="NCBIfam" id="NF038270">
    <property type="entry name" value="membran_MsaC"/>
    <property type="match status" value="1"/>
</dbReference>
<comment type="caution">
    <text evidence="2">The sequence shown here is derived from an EMBL/GenBank/DDBJ whole genome shotgun (WGS) entry which is preliminary data.</text>
</comment>
<feature type="transmembrane region" description="Helical" evidence="1">
    <location>
        <begin position="56"/>
        <end position="77"/>
    </location>
</feature>
<organism evidence="2 3">
    <name type="scientific">Streptococcus parasuis</name>
    <dbReference type="NCBI Taxonomy" id="1501662"/>
    <lineage>
        <taxon>Bacteria</taxon>
        <taxon>Bacillati</taxon>
        <taxon>Bacillota</taxon>
        <taxon>Bacilli</taxon>
        <taxon>Lactobacillales</taxon>
        <taxon>Streptococcaceae</taxon>
        <taxon>Streptococcus</taxon>
    </lineage>
</organism>
<evidence type="ECO:0000256" key="1">
    <source>
        <dbReference type="SAM" id="Phobius"/>
    </source>
</evidence>
<dbReference type="Proteomes" id="UP000291525">
    <property type="component" value="Unassembled WGS sequence"/>
</dbReference>
<accession>A0A4V2HC35</accession>
<dbReference type="AlphaFoldDB" id="A0A4V2HC35"/>
<gene>
    <name evidence="2" type="ORF">EXW74_08240</name>
</gene>
<keyword evidence="1" id="KW-0472">Membrane</keyword>
<dbReference type="EMBL" id="SHGT01000056">
    <property type="protein sequence ID" value="TAA09249.1"/>
    <property type="molecule type" value="Genomic_DNA"/>
</dbReference>
<protein>
    <recommendedName>
        <fullName evidence="4">ABC transporter permease</fullName>
    </recommendedName>
</protein>
<evidence type="ECO:0000313" key="2">
    <source>
        <dbReference type="EMBL" id="TAA09249.1"/>
    </source>
</evidence>
<evidence type="ECO:0008006" key="4">
    <source>
        <dbReference type="Google" id="ProtNLM"/>
    </source>
</evidence>